<dbReference type="EMBL" id="CAMKVN010002912">
    <property type="protein sequence ID" value="CAI2183041.1"/>
    <property type="molecule type" value="Genomic_DNA"/>
</dbReference>
<sequence>PLKSKEKHAQRAIINREKMKKEKRYRRNICRTSKKLEESEITQMKMAEMVADKSADVRQHNKKLREDIEGWENILIR</sequence>
<dbReference type="AlphaFoldDB" id="A0A9W4WSJ8"/>
<comment type="caution">
    <text evidence="1">The sequence shown here is derived from an EMBL/GenBank/DDBJ whole genome shotgun (WGS) entry which is preliminary data.</text>
</comment>
<keyword evidence="2" id="KW-1185">Reference proteome</keyword>
<organism evidence="1 2">
    <name type="scientific">Funneliformis geosporum</name>
    <dbReference type="NCBI Taxonomy" id="1117311"/>
    <lineage>
        <taxon>Eukaryota</taxon>
        <taxon>Fungi</taxon>
        <taxon>Fungi incertae sedis</taxon>
        <taxon>Mucoromycota</taxon>
        <taxon>Glomeromycotina</taxon>
        <taxon>Glomeromycetes</taxon>
        <taxon>Glomerales</taxon>
        <taxon>Glomeraceae</taxon>
        <taxon>Funneliformis</taxon>
    </lineage>
</organism>
<dbReference type="Proteomes" id="UP001153678">
    <property type="component" value="Unassembled WGS sequence"/>
</dbReference>
<feature type="non-terminal residue" evidence="1">
    <location>
        <position position="1"/>
    </location>
</feature>
<name>A0A9W4WSJ8_9GLOM</name>
<reference evidence="1" key="1">
    <citation type="submission" date="2022-08" db="EMBL/GenBank/DDBJ databases">
        <authorList>
            <person name="Kallberg Y."/>
            <person name="Tangrot J."/>
            <person name="Rosling A."/>
        </authorList>
    </citation>
    <scope>NUCLEOTIDE SEQUENCE</scope>
    <source>
        <strain evidence="1">Wild A</strain>
    </source>
</reference>
<proteinExistence type="predicted"/>
<accession>A0A9W4WSJ8</accession>
<protein>
    <submittedName>
        <fullName evidence="1">12749_t:CDS:1</fullName>
    </submittedName>
</protein>
<evidence type="ECO:0000313" key="1">
    <source>
        <dbReference type="EMBL" id="CAI2183041.1"/>
    </source>
</evidence>
<evidence type="ECO:0000313" key="2">
    <source>
        <dbReference type="Proteomes" id="UP001153678"/>
    </source>
</evidence>
<gene>
    <name evidence="1" type="ORF">FWILDA_LOCUS10879</name>
</gene>